<dbReference type="AlphaFoldDB" id="A0A328PVY3"/>
<dbReference type="Proteomes" id="UP000249762">
    <property type="component" value="Unassembled WGS sequence"/>
</dbReference>
<dbReference type="EMBL" id="QKVO01000001">
    <property type="protein sequence ID" value="RAO95289.1"/>
    <property type="molecule type" value="Genomic_DNA"/>
</dbReference>
<evidence type="ECO:0000313" key="2">
    <source>
        <dbReference type="EMBL" id="RAO95289.1"/>
    </source>
</evidence>
<sequence length="300" mass="35485">MGILITKLSSYLFNLKELFSHLGDKWFPTINDPRELRKWAGIFAFSNICSATFFYFWHLEVLIPRTASSLLILSIIIHFLIGARFIKNMQRFGRLAFTKWAWLNLIFISPLGFFLLYYVFNSKYWILDEISENKELLQAEIEKDKKESSRTFKNKKLEARFNYSLAYLKKINEEVTREILRVVLRITHNSFSELTFFQISVVIALATICKQCKQKSFDNLIWGAHWYEDNFFTFGFRNTKPVSAYNKYPMTVGSIVLDELNNYRKIIEAKNQIKKNLSFSDAKIISLHMGDEYKLYINQQ</sequence>
<proteinExistence type="predicted"/>
<keyword evidence="1" id="KW-0812">Transmembrane</keyword>
<name>A0A328PVY3_9MOLU</name>
<dbReference type="OrthoDB" id="394885at2"/>
<gene>
    <name evidence="2" type="ORF">DNK47_00305</name>
</gene>
<keyword evidence="3" id="KW-1185">Reference proteome</keyword>
<evidence type="ECO:0000256" key="1">
    <source>
        <dbReference type="SAM" id="Phobius"/>
    </source>
</evidence>
<feature type="transmembrane region" description="Helical" evidence="1">
    <location>
        <begin position="63"/>
        <end position="81"/>
    </location>
</feature>
<accession>A0A328PVY3</accession>
<comment type="caution">
    <text evidence="2">The sequence shown here is derived from an EMBL/GenBank/DDBJ whole genome shotgun (WGS) entry which is preliminary data.</text>
</comment>
<organism evidence="2 3">
    <name type="scientific">Mycoplasma wenyonii</name>
    <dbReference type="NCBI Taxonomy" id="65123"/>
    <lineage>
        <taxon>Bacteria</taxon>
        <taxon>Bacillati</taxon>
        <taxon>Mycoplasmatota</taxon>
        <taxon>Mollicutes</taxon>
        <taxon>Mycoplasmataceae</taxon>
        <taxon>Mycoplasma</taxon>
    </lineage>
</organism>
<feature type="transmembrane region" description="Helical" evidence="1">
    <location>
        <begin position="39"/>
        <end position="57"/>
    </location>
</feature>
<protein>
    <submittedName>
        <fullName evidence="2">Uncharacterized protein</fullName>
    </submittedName>
</protein>
<feature type="transmembrane region" description="Helical" evidence="1">
    <location>
        <begin position="101"/>
        <end position="120"/>
    </location>
</feature>
<keyword evidence="1" id="KW-1133">Transmembrane helix</keyword>
<evidence type="ECO:0000313" key="3">
    <source>
        <dbReference type="Proteomes" id="UP000249762"/>
    </source>
</evidence>
<reference evidence="3" key="1">
    <citation type="submission" date="2018-06" db="EMBL/GenBank/DDBJ databases">
        <authorList>
            <person name="Martinez Ocampo F."/>
            <person name="Quiroz Castaneda R.E."/>
            <person name="Rojas Lopez X."/>
        </authorList>
    </citation>
    <scope>NUCLEOTIDE SEQUENCE [LARGE SCALE GENOMIC DNA]</scope>
    <source>
        <strain evidence="3">INIFAP02</strain>
    </source>
</reference>
<dbReference type="RefSeq" id="WP_112664955.1">
    <property type="nucleotide sequence ID" value="NZ_QKVO01000001.1"/>
</dbReference>
<keyword evidence="1" id="KW-0472">Membrane</keyword>